<keyword evidence="2" id="KW-1185">Reference proteome</keyword>
<dbReference type="SUPFAM" id="SSF49464">
    <property type="entry name" value="Carboxypeptidase regulatory domain-like"/>
    <property type="match status" value="1"/>
</dbReference>
<dbReference type="Proteomes" id="UP001320972">
    <property type="component" value="Unassembled WGS sequence"/>
</dbReference>
<organism evidence="1 2">
    <name type="scientific">Natronoglomus mannanivorans</name>
    <dbReference type="NCBI Taxonomy" id="2979990"/>
    <lineage>
        <taxon>Archaea</taxon>
        <taxon>Methanobacteriati</taxon>
        <taxon>Methanobacteriota</taxon>
        <taxon>Stenosarchaea group</taxon>
        <taxon>Halobacteria</taxon>
        <taxon>Halobacteriales</taxon>
        <taxon>Natrialbaceae</taxon>
        <taxon>Natronoglomus</taxon>
    </lineage>
</organism>
<accession>A0ABT2QEJ5</accession>
<name>A0ABT2QEJ5_9EURY</name>
<proteinExistence type="predicted"/>
<dbReference type="InterPro" id="IPR008969">
    <property type="entry name" value="CarboxyPept-like_regulatory"/>
</dbReference>
<gene>
    <name evidence="1" type="ORF">OB955_11285</name>
</gene>
<dbReference type="RefSeq" id="WP_338007892.1">
    <property type="nucleotide sequence ID" value="NZ_JAOPKB010000005.1"/>
</dbReference>
<protein>
    <submittedName>
        <fullName evidence="1">DUF4198 domain-containing protein</fullName>
    </submittedName>
</protein>
<comment type="caution">
    <text evidence="1">The sequence shown here is derived from an EMBL/GenBank/DDBJ whole genome shotgun (WGS) entry which is preliminary data.</text>
</comment>
<sequence>MLTTHIKVDRQLVLETDRDDATVGDTVTVRVRDDWNRPVEGATIRTGRGEHRTDESGRCRLTFREPGFWTLVAVKPSTDRVAYEPGRLLLRVASGSSSPRVVR</sequence>
<evidence type="ECO:0000313" key="1">
    <source>
        <dbReference type="EMBL" id="MCU4973324.1"/>
    </source>
</evidence>
<dbReference type="EMBL" id="JAOPKB010000005">
    <property type="protein sequence ID" value="MCU4973324.1"/>
    <property type="molecule type" value="Genomic_DNA"/>
</dbReference>
<reference evidence="1 2" key="1">
    <citation type="submission" date="2022-09" db="EMBL/GenBank/DDBJ databases">
        <title>Enrichment on poylsaccharides allowed isolation of novel metabolic and taxonomic groups of Haloarchaea.</title>
        <authorList>
            <person name="Sorokin D.Y."/>
            <person name="Elcheninov A.G."/>
            <person name="Khizhniak T.V."/>
            <person name="Kolganova T.V."/>
            <person name="Kublanov I.V."/>
        </authorList>
    </citation>
    <scope>NUCLEOTIDE SEQUENCE [LARGE SCALE GENOMIC DNA]</scope>
    <source>
        <strain evidence="1 2">AArc-m2/3/4</strain>
    </source>
</reference>
<evidence type="ECO:0000313" key="2">
    <source>
        <dbReference type="Proteomes" id="UP001320972"/>
    </source>
</evidence>